<dbReference type="PANTHER" id="PTHR42718">
    <property type="entry name" value="MAJOR FACILITATOR SUPERFAMILY MULTIDRUG TRANSPORTER MFSC"/>
    <property type="match status" value="1"/>
</dbReference>
<dbReference type="InterPro" id="IPR011701">
    <property type="entry name" value="MFS"/>
</dbReference>
<evidence type="ECO:0000259" key="7">
    <source>
        <dbReference type="PROSITE" id="PS50850"/>
    </source>
</evidence>
<dbReference type="GO" id="GO:0022857">
    <property type="term" value="F:transmembrane transporter activity"/>
    <property type="evidence" value="ECO:0007669"/>
    <property type="project" value="InterPro"/>
</dbReference>
<evidence type="ECO:0000313" key="8">
    <source>
        <dbReference type="EMBL" id="TDD40791.1"/>
    </source>
</evidence>
<dbReference type="PANTHER" id="PTHR42718:SF9">
    <property type="entry name" value="MAJOR FACILITATOR SUPERFAMILY MULTIDRUG TRANSPORTER MFSC"/>
    <property type="match status" value="1"/>
</dbReference>
<dbReference type="Proteomes" id="UP000294947">
    <property type="component" value="Unassembled WGS sequence"/>
</dbReference>
<feature type="transmembrane region" description="Helical" evidence="6">
    <location>
        <begin position="198"/>
        <end position="223"/>
    </location>
</feature>
<dbReference type="InterPro" id="IPR020846">
    <property type="entry name" value="MFS_dom"/>
</dbReference>
<evidence type="ECO:0000313" key="9">
    <source>
        <dbReference type="Proteomes" id="UP000294947"/>
    </source>
</evidence>
<feature type="transmembrane region" description="Helical" evidence="6">
    <location>
        <begin position="244"/>
        <end position="265"/>
    </location>
</feature>
<dbReference type="SUPFAM" id="SSF103473">
    <property type="entry name" value="MFS general substrate transporter"/>
    <property type="match status" value="1"/>
</dbReference>
<name>A0A4R4Y8I1_9PSEU</name>
<evidence type="ECO:0000256" key="6">
    <source>
        <dbReference type="SAM" id="Phobius"/>
    </source>
</evidence>
<keyword evidence="4 6" id="KW-1133">Transmembrane helix</keyword>
<dbReference type="OrthoDB" id="3392002at2"/>
<feature type="transmembrane region" description="Helical" evidence="6">
    <location>
        <begin position="277"/>
        <end position="299"/>
    </location>
</feature>
<keyword evidence="9" id="KW-1185">Reference proteome</keyword>
<dbReference type="PROSITE" id="PS50850">
    <property type="entry name" value="MFS"/>
    <property type="match status" value="1"/>
</dbReference>
<evidence type="ECO:0000256" key="4">
    <source>
        <dbReference type="ARBA" id="ARBA00022989"/>
    </source>
</evidence>
<dbReference type="Gene3D" id="1.20.1250.20">
    <property type="entry name" value="MFS general substrate transporter like domains"/>
    <property type="match status" value="1"/>
</dbReference>
<feature type="transmembrane region" description="Helical" evidence="6">
    <location>
        <begin position="114"/>
        <end position="133"/>
    </location>
</feature>
<feature type="domain" description="Major facilitator superfamily (MFS) profile" evidence="7">
    <location>
        <begin position="1"/>
        <end position="438"/>
    </location>
</feature>
<feature type="transmembrane region" description="Helical" evidence="6">
    <location>
        <begin position="306"/>
        <end position="324"/>
    </location>
</feature>
<dbReference type="AlphaFoldDB" id="A0A4R4Y8I1"/>
<feature type="transmembrane region" description="Helical" evidence="6">
    <location>
        <begin position="85"/>
        <end position="102"/>
    </location>
</feature>
<dbReference type="EMBL" id="SMKW01000067">
    <property type="protein sequence ID" value="TDD40791.1"/>
    <property type="molecule type" value="Genomic_DNA"/>
</dbReference>
<keyword evidence="3 6" id="KW-0812">Transmembrane</keyword>
<dbReference type="CDD" id="cd17321">
    <property type="entry name" value="MFS_MMR_MDR_like"/>
    <property type="match status" value="1"/>
</dbReference>
<accession>A0A4R4Y8I1</accession>
<evidence type="ECO:0000256" key="3">
    <source>
        <dbReference type="ARBA" id="ARBA00022692"/>
    </source>
</evidence>
<feature type="transmembrane region" description="Helical" evidence="6">
    <location>
        <begin position="139"/>
        <end position="160"/>
    </location>
</feature>
<feature type="transmembrane region" description="Helical" evidence="6">
    <location>
        <begin position="330"/>
        <end position="355"/>
    </location>
</feature>
<comment type="subcellular location">
    <subcellularLocation>
        <location evidence="1">Cell membrane</location>
        <topology evidence="1">Multi-pass membrane protein</topology>
    </subcellularLocation>
</comment>
<dbReference type="Pfam" id="PF07690">
    <property type="entry name" value="MFS_1"/>
    <property type="match status" value="1"/>
</dbReference>
<dbReference type="InterPro" id="IPR036259">
    <property type="entry name" value="MFS_trans_sf"/>
</dbReference>
<evidence type="ECO:0000256" key="1">
    <source>
        <dbReference type="ARBA" id="ARBA00004651"/>
    </source>
</evidence>
<feature type="transmembrane region" description="Helical" evidence="6">
    <location>
        <begin position="367"/>
        <end position="393"/>
    </location>
</feature>
<evidence type="ECO:0000256" key="5">
    <source>
        <dbReference type="ARBA" id="ARBA00023136"/>
    </source>
</evidence>
<dbReference type="Gene3D" id="1.20.1720.10">
    <property type="entry name" value="Multidrug resistance protein D"/>
    <property type="match status" value="1"/>
</dbReference>
<keyword evidence="2" id="KW-0813">Transport</keyword>
<comment type="caution">
    <text evidence="8">The sequence shown here is derived from an EMBL/GenBank/DDBJ whole genome shotgun (WGS) entry which is preliminary data.</text>
</comment>
<keyword evidence="5 6" id="KW-0472">Membrane</keyword>
<feature type="transmembrane region" description="Helical" evidence="6">
    <location>
        <begin position="53"/>
        <end position="79"/>
    </location>
</feature>
<gene>
    <name evidence="8" type="ORF">E1288_34735</name>
</gene>
<organism evidence="8 9">
    <name type="scientific">Saccharopolyspora elongata</name>
    <dbReference type="NCBI Taxonomy" id="2530387"/>
    <lineage>
        <taxon>Bacteria</taxon>
        <taxon>Bacillati</taxon>
        <taxon>Actinomycetota</taxon>
        <taxon>Actinomycetes</taxon>
        <taxon>Pseudonocardiales</taxon>
        <taxon>Pseudonocardiaceae</taxon>
        <taxon>Saccharopolyspora</taxon>
    </lineage>
</organism>
<reference evidence="8 9" key="1">
    <citation type="submission" date="2019-03" db="EMBL/GenBank/DDBJ databases">
        <title>Draft genome sequences of novel Actinobacteria.</title>
        <authorList>
            <person name="Sahin N."/>
            <person name="Ay H."/>
            <person name="Saygin H."/>
        </authorList>
    </citation>
    <scope>NUCLEOTIDE SEQUENCE [LARGE SCALE GENOMIC DNA]</scope>
    <source>
        <strain evidence="8 9">7K502</strain>
    </source>
</reference>
<protein>
    <submittedName>
        <fullName evidence="8">MFS transporter</fullName>
    </submittedName>
</protein>
<evidence type="ECO:0000256" key="2">
    <source>
        <dbReference type="ARBA" id="ARBA00022448"/>
    </source>
</evidence>
<dbReference type="GO" id="GO:0005886">
    <property type="term" value="C:plasma membrane"/>
    <property type="evidence" value="ECO:0007669"/>
    <property type="project" value="UniProtKB-SubCell"/>
</dbReference>
<feature type="transmembrane region" description="Helical" evidence="6">
    <location>
        <begin position="22"/>
        <end position="41"/>
    </location>
</feature>
<sequence>MTLISVLLPAIQRDLGLDRAELALVNNAYAVSFCGLLLLSGRLGDLLGLRRTLVVGMVAFGLASVANAAATSFAVMLLARFGQGIGAALTAPAAMALAGIVFRDPQRRARAIAIWGGLPVVGATSGILLSGVVANWVSWRWAFVVPAAVVGLVLVLLPRVMPPAPETRRIRVDVLGAMLVTAGLCGVCYGLVEAAEQGWAAAGVLVPLLAGLVTLGSFALWAARAEHPLVPLSFFRSRKRLMGLLGVMLASSGTFTTTYFLPLYFQQQQAFSPLMTSIAFLPYGIAMFATGLFAGWLAVTAGARRMTAIGFAVGAAGLALLGQLDVASPYVGTLLAGLVVFPVGAALIFSAATAATMDGVPDEQAGLAGGVLNTAMEGGPTIGFALPVSIAGAHTSRLTGGGTDAAVATADGYGFAFTIAAAAYVAAIALSLLTLRRR</sequence>
<proteinExistence type="predicted"/>
<feature type="transmembrane region" description="Helical" evidence="6">
    <location>
        <begin position="172"/>
        <end position="192"/>
    </location>
</feature>
<feature type="transmembrane region" description="Helical" evidence="6">
    <location>
        <begin position="413"/>
        <end position="435"/>
    </location>
</feature>